<reference evidence="3" key="1">
    <citation type="submission" date="2019-12" db="EMBL/GenBank/DDBJ databases">
        <title>Genome sequencing and annotation of Brassica cretica.</title>
        <authorList>
            <person name="Studholme D.J."/>
            <person name="Sarris P."/>
        </authorList>
    </citation>
    <scope>NUCLEOTIDE SEQUENCE</scope>
    <source>
        <strain evidence="3">PFS-109/04</strain>
        <tissue evidence="3">Leaf</tissue>
    </source>
</reference>
<evidence type="ECO:0000313" key="4">
    <source>
        <dbReference type="Proteomes" id="UP000712281"/>
    </source>
</evidence>
<feature type="region of interest" description="Disordered" evidence="1">
    <location>
        <begin position="1"/>
        <end position="55"/>
    </location>
</feature>
<accession>A0A8S9GXI5</accession>
<comment type="caution">
    <text evidence="2">The sequence shown here is derived from an EMBL/GenBank/DDBJ whole genome shotgun (WGS) entry which is preliminary data.</text>
</comment>
<evidence type="ECO:0000313" key="2">
    <source>
        <dbReference type="EMBL" id="KAF2551115.1"/>
    </source>
</evidence>
<dbReference type="EMBL" id="QGKW02001988">
    <property type="protein sequence ID" value="KAF2551115.1"/>
    <property type="molecule type" value="Genomic_DNA"/>
</dbReference>
<evidence type="ECO:0000256" key="1">
    <source>
        <dbReference type="SAM" id="MobiDB-lite"/>
    </source>
</evidence>
<sequence>MKQLPNEVPRFKKMQNPAEDEGTLQRRHSSRKQLKPHGSRSNKRQDSDPWIPGKWVPRVPAGGNLKLGPWTLLPSKELKIFDKENLPYFRIWKSLTL</sequence>
<reference evidence="2" key="2">
    <citation type="submission" date="2019-12" db="EMBL/GenBank/DDBJ databases">
        <title>Genome sequencing and annotation of Brassica cretica.</title>
        <authorList>
            <person name="Studholme D.J."/>
            <person name="Sarris P.F."/>
        </authorList>
    </citation>
    <scope>NUCLEOTIDE SEQUENCE</scope>
    <source>
        <strain evidence="2">PFS-001/15</strain>
        <tissue evidence="2">Leaf</tissue>
    </source>
</reference>
<organism evidence="2 4">
    <name type="scientific">Brassica cretica</name>
    <name type="common">Mustard</name>
    <dbReference type="NCBI Taxonomy" id="69181"/>
    <lineage>
        <taxon>Eukaryota</taxon>
        <taxon>Viridiplantae</taxon>
        <taxon>Streptophyta</taxon>
        <taxon>Embryophyta</taxon>
        <taxon>Tracheophyta</taxon>
        <taxon>Spermatophyta</taxon>
        <taxon>Magnoliopsida</taxon>
        <taxon>eudicotyledons</taxon>
        <taxon>Gunneridae</taxon>
        <taxon>Pentapetalae</taxon>
        <taxon>rosids</taxon>
        <taxon>malvids</taxon>
        <taxon>Brassicales</taxon>
        <taxon>Brassicaceae</taxon>
        <taxon>Brassiceae</taxon>
        <taxon>Brassica</taxon>
    </lineage>
</organism>
<feature type="compositionally biased region" description="Basic residues" evidence="1">
    <location>
        <begin position="25"/>
        <end position="42"/>
    </location>
</feature>
<dbReference type="EMBL" id="QGKX02002183">
    <property type="protein sequence ID" value="KAF3486989.1"/>
    <property type="molecule type" value="Genomic_DNA"/>
</dbReference>
<protein>
    <submittedName>
        <fullName evidence="2">Uncharacterized protein</fullName>
    </submittedName>
</protein>
<evidence type="ECO:0000313" key="3">
    <source>
        <dbReference type="EMBL" id="KAF3486989.1"/>
    </source>
</evidence>
<dbReference type="Proteomes" id="UP000712600">
    <property type="component" value="Unassembled WGS sequence"/>
</dbReference>
<name>A0A8S9GXI5_BRACR</name>
<dbReference type="Proteomes" id="UP000712281">
    <property type="component" value="Unassembled WGS sequence"/>
</dbReference>
<proteinExistence type="predicted"/>
<gene>
    <name evidence="2" type="ORF">F2Q68_00034488</name>
    <name evidence="3" type="ORF">F2Q69_00053276</name>
</gene>